<dbReference type="InterPro" id="IPR035903">
    <property type="entry name" value="HesB-like_dom_sf"/>
</dbReference>
<keyword evidence="2" id="KW-1185">Reference proteome</keyword>
<evidence type="ECO:0000313" key="2">
    <source>
        <dbReference type="Proteomes" id="UP001218246"/>
    </source>
</evidence>
<dbReference type="EMBL" id="JARULN010000024">
    <property type="protein sequence ID" value="MDG5755320.1"/>
    <property type="molecule type" value="Genomic_DNA"/>
</dbReference>
<evidence type="ECO:0000313" key="1">
    <source>
        <dbReference type="EMBL" id="MDG5755320.1"/>
    </source>
</evidence>
<comment type="caution">
    <text evidence="1">The sequence shown here is derived from an EMBL/GenBank/DDBJ whole genome shotgun (WGS) entry which is preliminary data.</text>
</comment>
<dbReference type="Gene3D" id="2.60.300.12">
    <property type="entry name" value="HesB-like domain"/>
    <property type="match status" value="1"/>
</dbReference>
<proteinExistence type="predicted"/>
<organism evidence="1 2">
    <name type="scientific">Ectobacillus antri</name>
    <dbReference type="NCBI Taxonomy" id="2486280"/>
    <lineage>
        <taxon>Bacteria</taxon>
        <taxon>Bacillati</taxon>
        <taxon>Bacillota</taxon>
        <taxon>Bacilli</taxon>
        <taxon>Bacillales</taxon>
        <taxon>Bacillaceae</taxon>
        <taxon>Ectobacillus</taxon>
    </lineage>
</organism>
<gene>
    <name evidence="1" type="ORF">P6P90_15570</name>
</gene>
<dbReference type="SUPFAM" id="SSF89360">
    <property type="entry name" value="HesB-like domain"/>
    <property type="match status" value="1"/>
</dbReference>
<reference evidence="1 2" key="1">
    <citation type="submission" date="2023-04" db="EMBL/GenBank/DDBJ databases">
        <title>Ectobacillus antri isolated from activated sludge.</title>
        <authorList>
            <person name="Yan P."/>
            <person name="Liu X."/>
        </authorList>
    </citation>
    <scope>NUCLEOTIDE SEQUENCE [LARGE SCALE GENOMIC DNA]</scope>
    <source>
        <strain evidence="1 2">C18H</strain>
    </source>
</reference>
<sequence>MIITDKAKVFIEGVMKENGVSTLRFTFESAGCCGPSYRMVLEAAHEGDRIAQINGIEVAMEPKVADVVQTLMLDYEEDEHGAGLVVSGGSSCC</sequence>
<name>A0ABT6H8C1_9BACI</name>
<dbReference type="Proteomes" id="UP001218246">
    <property type="component" value="Unassembled WGS sequence"/>
</dbReference>
<protein>
    <submittedName>
        <fullName evidence="1">Adhesin</fullName>
    </submittedName>
</protein>
<accession>A0ABT6H8C1</accession>
<dbReference type="RefSeq" id="WP_124565421.1">
    <property type="nucleotide sequence ID" value="NZ_JARRRY010000022.1"/>
</dbReference>